<reference evidence="1" key="1">
    <citation type="submission" date="2015-11" db="EMBL/GenBank/DDBJ databases">
        <title>De novo transcriptome assembly of four potential Pierce s Disease insect vectors from Arizona vineyards.</title>
        <authorList>
            <person name="Tassone E.E."/>
        </authorList>
    </citation>
    <scope>NUCLEOTIDE SEQUENCE</scope>
</reference>
<proteinExistence type="predicted"/>
<organism evidence="1">
    <name type="scientific">Cuerna arida</name>
    <dbReference type="NCBI Taxonomy" id="1464854"/>
    <lineage>
        <taxon>Eukaryota</taxon>
        <taxon>Metazoa</taxon>
        <taxon>Ecdysozoa</taxon>
        <taxon>Arthropoda</taxon>
        <taxon>Hexapoda</taxon>
        <taxon>Insecta</taxon>
        <taxon>Pterygota</taxon>
        <taxon>Neoptera</taxon>
        <taxon>Paraneoptera</taxon>
        <taxon>Hemiptera</taxon>
        <taxon>Auchenorrhyncha</taxon>
        <taxon>Membracoidea</taxon>
        <taxon>Cicadellidae</taxon>
        <taxon>Cicadellinae</taxon>
        <taxon>Proconiini</taxon>
        <taxon>Cuerna</taxon>
    </lineage>
</organism>
<dbReference type="AlphaFoldDB" id="A0A1B6GKK1"/>
<dbReference type="PANTHER" id="PTHR14659:SF1">
    <property type="entry name" value="ALPHA- AND GAMMA-ADAPTIN-BINDING PROTEIN P34"/>
    <property type="match status" value="1"/>
</dbReference>
<name>A0A1B6GKK1_9HEMI</name>
<protein>
    <recommendedName>
        <fullName evidence="2">Alpha-and gamma-adaptin-binding protein p34</fullName>
    </recommendedName>
</protein>
<dbReference type="EMBL" id="GECZ01006793">
    <property type="protein sequence ID" value="JAS62976.1"/>
    <property type="molecule type" value="Transcribed_RNA"/>
</dbReference>
<dbReference type="InterPro" id="IPR019341">
    <property type="entry name" value="Alpha/Gamma-adaptin-bd_p34"/>
</dbReference>
<dbReference type="Gene3D" id="3.40.50.11960">
    <property type="match status" value="1"/>
</dbReference>
<sequence length="297" mass="33263">MDSEEQTPSILVVSCCDMEPSCVVKMILDEENTTVCSKLIEGVEAFPWHISTKYYETDVLLFTLTQKVLLPQNLARGVQALVVFFDSSADDGLERMESWMSFLRDYEVDVNILLCDRCNDSPSSGVSKRTAQEWCVKQGFELVELNPELDEEWEAEQDFIETTGIKRVVQALHAHVWPNLTMKERKEPTSMSALLHGRGGGSQTDEGGVTDQLNLDTLPLDLAEGNIEDRLAELLGCGDSETDFFQLFGELQTMKERVSSLPSDQRKACAEQVVLAFWRTIGGEVDEVDLTDQQPPA</sequence>
<dbReference type="Pfam" id="PF10199">
    <property type="entry name" value="Adaptin_binding"/>
    <property type="match status" value="1"/>
</dbReference>
<dbReference type="PANTHER" id="PTHR14659">
    <property type="entry name" value="ALPHA- AND GAMMA-ADAPTIN-BINDING PROTEIN P34"/>
    <property type="match status" value="1"/>
</dbReference>
<gene>
    <name evidence="1" type="ORF">g.12899</name>
</gene>
<evidence type="ECO:0000313" key="1">
    <source>
        <dbReference type="EMBL" id="JAS62976.1"/>
    </source>
</evidence>
<accession>A0A1B6GKK1</accession>
<evidence type="ECO:0008006" key="2">
    <source>
        <dbReference type="Google" id="ProtNLM"/>
    </source>
</evidence>